<feature type="region of interest" description="Disordered" evidence="1">
    <location>
        <begin position="1"/>
        <end position="20"/>
    </location>
</feature>
<sequence>MSETNTPMKDPLNSDAITHHAAVHHDTATSYFTTQPLRPLPTVNRHQSAVFLHFSKLLPSSFRGDAVQIDDP</sequence>
<organism evidence="2 3">
    <name type="scientific">Rhizopogon vinicolor AM-OR11-026</name>
    <dbReference type="NCBI Taxonomy" id="1314800"/>
    <lineage>
        <taxon>Eukaryota</taxon>
        <taxon>Fungi</taxon>
        <taxon>Dikarya</taxon>
        <taxon>Basidiomycota</taxon>
        <taxon>Agaricomycotina</taxon>
        <taxon>Agaricomycetes</taxon>
        <taxon>Agaricomycetidae</taxon>
        <taxon>Boletales</taxon>
        <taxon>Suillineae</taxon>
        <taxon>Rhizopogonaceae</taxon>
        <taxon>Rhizopogon</taxon>
    </lineage>
</organism>
<dbReference type="InParanoid" id="A0A1B7MRB5"/>
<name>A0A1B7MRB5_9AGAM</name>
<dbReference type="EMBL" id="KV448529">
    <property type="protein sequence ID" value="OAX35133.1"/>
    <property type="molecule type" value="Genomic_DNA"/>
</dbReference>
<evidence type="ECO:0000256" key="1">
    <source>
        <dbReference type="SAM" id="MobiDB-lite"/>
    </source>
</evidence>
<evidence type="ECO:0000313" key="3">
    <source>
        <dbReference type="Proteomes" id="UP000092154"/>
    </source>
</evidence>
<proteinExistence type="predicted"/>
<dbReference type="AlphaFoldDB" id="A0A1B7MRB5"/>
<evidence type="ECO:0000313" key="2">
    <source>
        <dbReference type="EMBL" id="OAX35133.1"/>
    </source>
</evidence>
<accession>A0A1B7MRB5</accession>
<keyword evidence="3" id="KW-1185">Reference proteome</keyword>
<gene>
    <name evidence="2" type="ORF">K503DRAFT_773793</name>
</gene>
<protein>
    <submittedName>
        <fullName evidence="2">Uncharacterized protein</fullName>
    </submittedName>
</protein>
<reference evidence="2 3" key="1">
    <citation type="submission" date="2016-06" db="EMBL/GenBank/DDBJ databases">
        <title>Comparative genomics of the ectomycorrhizal sister species Rhizopogon vinicolor and Rhizopogon vesiculosus (Basidiomycota: Boletales) reveals a divergence of the mating type B locus.</title>
        <authorList>
            <consortium name="DOE Joint Genome Institute"/>
            <person name="Mujic A.B."/>
            <person name="Kuo A."/>
            <person name="Tritt A."/>
            <person name="Lipzen A."/>
            <person name="Chen C."/>
            <person name="Johnson J."/>
            <person name="Sharma A."/>
            <person name="Barry K."/>
            <person name="Grigoriev I.V."/>
            <person name="Spatafora J.W."/>
        </authorList>
    </citation>
    <scope>NUCLEOTIDE SEQUENCE [LARGE SCALE GENOMIC DNA]</scope>
    <source>
        <strain evidence="2 3">AM-OR11-026</strain>
    </source>
</reference>
<dbReference type="Proteomes" id="UP000092154">
    <property type="component" value="Unassembled WGS sequence"/>
</dbReference>